<evidence type="ECO:0000256" key="1">
    <source>
        <dbReference type="SAM" id="MobiDB-lite"/>
    </source>
</evidence>
<name>A0AAJ0B0U6_9PEZI</name>
<comment type="caution">
    <text evidence="2">The sequence shown here is derived from an EMBL/GenBank/DDBJ whole genome shotgun (WGS) entry which is preliminary data.</text>
</comment>
<proteinExistence type="predicted"/>
<protein>
    <submittedName>
        <fullName evidence="2">Uncharacterized protein</fullName>
    </submittedName>
</protein>
<feature type="region of interest" description="Disordered" evidence="1">
    <location>
        <begin position="156"/>
        <end position="197"/>
    </location>
</feature>
<organism evidence="2 3">
    <name type="scientific">Echria macrotheca</name>
    <dbReference type="NCBI Taxonomy" id="438768"/>
    <lineage>
        <taxon>Eukaryota</taxon>
        <taxon>Fungi</taxon>
        <taxon>Dikarya</taxon>
        <taxon>Ascomycota</taxon>
        <taxon>Pezizomycotina</taxon>
        <taxon>Sordariomycetes</taxon>
        <taxon>Sordariomycetidae</taxon>
        <taxon>Sordariales</taxon>
        <taxon>Schizotheciaceae</taxon>
        <taxon>Echria</taxon>
    </lineage>
</organism>
<dbReference type="EMBL" id="MU839854">
    <property type="protein sequence ID" value="KAK1749619.1"/>
    <property type="molecule type" value="Genomic_DNA"/>
</dbReference>
<reference evidence="2" key="1">
    <citation type="submission" date="2023-06" db="EMBL/GenBank/DDBJ databases">
        <title>Genome-scale phylogeny and comparative genomics of the fungal order Sordariales.</title>
        <authorList>
            <consortium name="Lawrence Berkeley National Laboratory"/>
            <person name="Hensen N."/>
            <person name="Bonometti L."/>
            <person name="Westerberg I."/>
            <person name="Brannstrom I.O."/>
            <person name="Guillou S."/>
            <person name="Cros-Aarteil S."/>
            <person name="Calhoun S."/>
            <person name="Haridas S."/>
            <person name="Kuo A."/>
            <person name="Mondo S."/>
            <person name="Pangilinan J."/>
            <person name="Riley R."/>
            <person name="Labutti K."/>
            <person name="Andreopoulos B."/>
            <person name="Lipzen A."/>
            <person name="Chen C."/>
            <person name="Yanf M."/>
            <person name="Daum C."/>
            <person name="Ng V."/>
            <person name="Clum A."/>
            <person name="Steindorff A."/>
            <person name="Ohm R."/>
            <person name="Martin F."/>
            <person name="Silar P."/>
            <person name="Natvig D."/>
            <person name="Lalanne C."/>
            <person name="Gautier V."/>
            <person name="Ament-Velasquez S.L."/>
            <person name="Kruys A."/>
            <person name="Hutchinson M.I."/>
            <person name="Powell A.J."/>
            <person name="Barry K."/>
            <person name="Miller A.N."/>
            <person name="Grigoriev I.V."/>
            <person name="Debuchy R."/>
            <person name="Gladieux P."/>
            <person name="Thoren M.H."/>
            <person name="Johannesson H."/>
        </authorList>
    </citation>
    <scope>NUCLEOTIDE SEQUENCE</scope>
    <source>
        <strain evidence="2">PSN4</strain>
    </source>
</reference>
<dbReference type="AlphaFoldDB" id="A0AAJ0B0U6"/>
<keyword evidence="3" id="KW-1185">Reference proteome</keyword>
<evidence type="ECO:0000313" key="2">
    <source>
        <dbReference type="EMBL" id="KAK1749619.1"/>
    </source>
</evidence>
<evidence type="ECO:0000313" key="3">
    <source>
        <dbReference type="Proteomes" id="UP001239445"/>
    </source>
</evidence>
<gene>
    <name evidence="2" type="ORF">QBC47DRAFT_407811</name>
</gene>
<accession>A0AAJ0B0U6</accession>
<dbReference type="Proteomes" id="UP001239445">
    <property type="component" value="Unassembled WGS sequence"/>
</dbReference>
<sequence>MTTARIDPVRRAREYLRYADFLEAKMPKEGTVHHKNACLMTLGYHAMALALTGGKYKLGECHDLEAWPANWSRLDKSFASALTARPWKSHMESWIGGDADRAMLAKTPGLKSAEWDDGDLSFLLGPASRGGIPLSSLGPSHEVESVGGPLHEVESVSVHSDAGGDPGPQTGCSSREHSHPEGTGPEETVNEQGGDETEAATEIGTGNAIGSEITEMAGTQLENQHEVAPSRVRAARRHNLASFTPELVEWWEWMHSRGRIDGRRMP</sequence>